<keyword evidence="2" id="KW-1185">Reference proteome</keyword>
<accession>A0AA38HRD3</accession>
<dbReference type="EMBL" id="JALNTZ010000009">
    <property type="protein sequence ID" value="KAJ3641297.1"/>
    <property type="molecule type" value="Genomic_DNA"/>
</dbReference>
<dbReference type="AlphaFoldDB" id="A0AA38HRD3"/>
<dbReference type="Proteomes" id="UP001168821">
    <property type="component" value="Unassembled WGS sequence"/>
</dbReference>
<organism evidence="1 2">
    <name type="scientific">Zophobas morio</name>
    <dbReference type="NCBI Taxonomy" id="2755281"/>
    <lineage>
        <taxon>Eukaryota</taxon>
        <taxon>Metazoa</taxon>
        <taxon>Ecdysozoa</taxon>
        <taxon>Arthropoda</taxon>
        <taxon>Hexapoda</taxon>
        <taxon>Insecta</taxon>
        <taxon>Pterygota</taxon>
        <taxon>Neoptera</taxon>
        <taxon>Endopterygota</taxon>
        <taxon>Coleoptera</taxon>
        <taxon>Polyphaga</taxon>
        <taxon>Cucujiformia</taxon>
        <taxon>Tenebrionidae</taxon>
        <taxon>Zophobas</taxon>
    </lineage>
</organism>
<protein>
    <submittedName>
        <fullName evidence="1">Uncharacterized protein</fullName>
    </submittedName>
</protein>
<proteinExistence type="predicted"/>
<evidence type="ECO:0000313" key="1">
    <source>
        <dbReference type="EMBL" id="KAJ3641297.1"/>
    </source>
</evidence>
<reference evidence="1" key="1">
    <citation type="journal article" date="2023" name="G3 (Bethesda)">
        <title>Whole genome assemblies of Zophobas morio and Tenebrio molitor.</title>
        <authorList>
            <person name="Kaur S."/>
            <person name="Stinson S.A."/>
            <person name="diCenzo G.C."/>
        </authorList>
    </citation>
    <scope>NUCLEOTIDE SEQUENCE</scope>
    <source>
        <strain evidence="1">QUZm001</strain>
    </source>
</reference>
<sequence>MAPTPNPTPLLLLRAGSISFSSKFENGPRAPAPSPSPAAHFARFLQHNSRKLHSRLRVLAGEIAVATRMPQRLDADSSRTKDSAAPSCDWSVSWRRRSTACFQCWQVFART</sequence>
<comment type="caution">
    <text evidence="1">The sequence shown here is derived from an EMBL/GenBank/DDBJ whole genome shotgun (WGS) entry which is preliminary data.</text>
</comment>
<gene>
    <name evidence="1" type="ORF">Zmor_027809</name>
</gene>
<name>A0AA38HRD3_9CUCU</name>
<evidence type="ECO:0000313" key="2">
    <source>
        <dbReference type="Proteomes" id="UP001168821"/>
    </source>
</evidence>